<dbReference type="EMBL" id="CBEP010000064">
    <property type="protein sequence ID" value="CDC04572.1"/>
    <property type="molecule type" value="Genomic_DNA"/>
</dbReference>
<gene>
    <name evidence="2" type="ORF">BN578_00107</name>
</gene>
<comment type="caution">
    <text evidence="2">The sequence shown here is derived from an EMBL/GenBank/DDBJ whole genome shotgun (WGS) entry which is preliminary data.</text>
</comment>
<name>R6P3N5_9FIRM</name>
<feature type="compositionally biased region" description="Basic and acidic residues" evidence="1">
    <location>
        <begin position="53"/>
        <end position="68"/>
    </location>
</feature>
<dbReference type="Proteomes" id="UP000018168">
    <property type="component" value="Unassembled WGS sequence"/>
</dbReference>
<protein>
    <submittedName>
        <fullName evidence="2">Uncharacterized protein</fullName>
    </submittedName>
</protein>
<reference evidence="2" key="1">
    <citation type="submission" date="2012-11" db="EMBL/GenBank/DDBJ databases">
        <title>Dependencies among metagenomic species, viruses, plasmids and units of genetic variation.</title>
        <authorList>
            <person name="Nielsen H.B."/>
            <person name="Almeida M."/>
            <person name="Juncker A.S."/>
            <person name="Rasmussen S."/>
            <person name="Li J."/>
            <person name="Sunagawa S."/>
            <person name="Plichta D."/>
            <person name="Gautier L."/>
            <person name="Le Chatelier E."/>
            <person name="Peletier E."/>
            <person name="Bonde I."/>
            <person name="Nielsen T."/>
            <person name="Manichanh C."/>
            <person name="Arumugam M."/>
            <person name="Batto J."/>
            <person name="Santos M.B.Q.D."/>
            <person name="Blom N."/>
            <person name="Borruel N."/>
            <person name="Burgdorf K.S."/>
            <person name="Boumezbeur F."/>
            <person name="Casellas F."/>
            <person name="Dore J."/>
            <person name="Guarner F."/>
            <person name="Hansen T."/>
            <person name="Hildebrand F."/>
            <person name="Kaas R.S."/>
            <person name="Kennedy S."/>
            <person name="Kristiansen K."/>
            <person name="Kultima J.R."/>
            <person name="Leonard P."/>
            <person name="Levenez F."/>
            <person name="Lund O."/>
            <person name="Moumen B."/>
            <person name="Le Paslier D."/>
            <person name="Pons N."/>
            <person name="Pedersen O."/>
            <person name="Prifti E."/>
            <person name="Qin J."/>
            <person name="Raes J."/>
            <person name="Tap J."/>
            <person name="Tims S."/>
            <person name="Ussery D.W."/>
            <person name="Yamada T."/>
            <person name="MetaHit consortium"/>
            <person name="Renault P."/>
            <person name="Sicheritz-Ponten T."/>
            <person name="Bork P."/>
            <person name="Wang J."/>
            <person name="Brunak S."/>
            <person name="Ehrlich S.D."/>
        </authorList>
    </citation>
    <scope>NUCLEOTIDE SEQUENCE [LARGE SCALE GENOMIC DNA]</scope>
</reference>
<organism evidence="2 3">
    <name type="scientific">[Clostridium] leptum CAG:27</name>
    <dbReference type="NCBI Taxonomy" id="1263068"/>
    <lineage>
        <taxon>Bacteria</taxon>
        <taxon>Bacillati</taxon>
        <taxon>Bacillota</taxon>
        <taxon>Clostridia</taxon>
        <taxon>Eubacteriales</taxon>
        <taxon>Oscillospiraceae</taxon>
        <taxon>Oscillospiraceae incertae sedis</taxon>
    </lineage>
</organism>
<feature type="region of interest" description="Disordered" evidence="1">
    <location>
        <begin position="37"/>
        <end position="68"/>
    </location>
</feature>
<evidence type="ECO:0000313" key="3">
    <source>
        <dbReference type="Proteomes" id="UP000018168"/>
    </source>
</evidence>
<proteinExistence type="predicted"/>
<accession>R6P3N5</accession>
<evidence type="ECO:0000256" key="1">
    <source>
        <dbReference type="SAM" id="MobiDB-lite"/>
    </source>
</evidence>
<evidence type="ECO:0000313" key="2">
    <source>
        <dbReference type="EMBL" id="CDC04572.1"/>
    </source>
</evidence>
<dbReference type="AlphaFoldDB" id="R6P3N5"/>
<sequence length="68" mass="8326">MEIVKRQRGRNISFYFTITPKEYIEMKKADCEIDGKESADRRAAWHRQKKSRSRDWHHEERLKGLNTY</sequence>